<evidence type="ECO:0000256" key="1">
    <source>
        <dbReference type="ARBA" id="ARBA00009861"/>
    </source>
</evidence>
<dbReference type="OrthoDB" id="671439at2759"/>
<reference evidence="4" key="1">
    <citation type="journal article" date="2019" name="Nat. Commun.">
        <title>Genome-wide association mapping of date palm fruit traits.</title>
        <authorList>
            <person name="Hazzouri K.M."/>
            <person name="Gros-Balthazard M."/>
            <person name="Flowers J.M."/>
            <person name="Copetti D."/>
            <person name="Lemansour A."/>
            <person name="Lebrun M."/>
            <person name="Masmoudi K."/>
            <person name="Ferrand S."/>
            <person name="Dhar M.I."/>
            <person name="Fresquez Z.A."/>
            <person name="Rosas U."/>
            <person name="Zhang J."/>
            <person name="Talag J."/>
            <person name="Lee S."/>
            <person name="Kudrna D."/>
            <person name="Powell R.F."/>
            <person name="Leitch I.J."/>
            <person name="Krueger R.R."/>
            <person name="Wing R.A."/>
            <person name="Amiri K.M.A."/>
            <person name="Purugganan M.D."/>
        </authorList>
    </citation>
    <scope>NUCLEOTIDE SEQUENCE [LARGE SCALE GENOMIC DNA]</scope>
    <source>
        <strain evidence="4">cv. Khalas</strain>
    </source>
</reference>
<name>A0A8B7C211_PHODC</name>
<comment type="similarity">
    <text evidence="1">Belongs to the plant acyltransferase family.</text>
</comment>
<dbReference type="RefSeq" id="XP_008790004.2">
    <property type="nucleotide sequence ID" value="XM_008791782.4"/>
</dbReference>
<dbReference type="Pfam" id="PF02458">
    <property type="entry name" value="Transferase"/>
    <property type="match status" value="1"/>
</dbReference>
<dbReference type="GeneID" id="103707337"/>
<dbReference type="InterPro" id="IPR023213">
    <property type="entry name" value="CAT-like_dom_sf"/>
</dbReference>
<dbReference type="KEGG" id="pda:103707337"/>
<reference evidence="5" key="2">
    <citation type="submission" date="2025-08" db="UniProtKB">
        <authorList>
            <consortium name="RefSeq"/>
        </authorList>
    </citation>
    <scope>IDENTIFICATION</scope>
    <source>
        <tissue evidence="5">Young leaves</tissue>
    </source>
</reference>
<accession>A0A8B7C211</accession>
<evidence type="ECO:0000313" key="5">
    <source>
        <dbReference type="RefSeq" id="XP_008790004.2"/>
    </source>
</evidence>
<dbReference type="GO" id="GO:0016747">
    <property type="term" value="F:acyltransferase activity, transferring groups other than amino-acyl groups"/>
    <property type="evidence" value="ECO:0007669"/>
    <property type="project" value="TreeGrafter"/>
</dbReference>
<keyword evidence="3 5" id="KW-0012">Acyltransferase</keyword>
<evidence type="ECO:0000313" key="4">
    <source>
        <dbReference type="Proteomes" id="UP000228380"/>
    </source>
</evidence>
<gene>
    <name evidence="5" type="primary">LOC103707337</name>
</gene>
<dbReference type="Gene3D" id="3.30.559.10">
    <property type="entry name" value="Chloramphenicol acetyltransferase-like domain"/>
    <property type="match status" value="2"/>
</dbReference>
<dbReference type="Proteomes" id="UP000228380">
    <property type="component" value="Chromosome 1"/>
</dbReference>
<keyword evidence="4" id="KW-1185">Reference proteome</keyword>
<keyword evidence="2" id="KW-0808">Transferase</keyword>
<dbReference type="AlphaFoldDB" id="A0A8B7C211"/>
<organism evidence="4 5">
    <name type="scientific">Phoenix dactylifera</name>
    <name type="common">Date palm</name>
    <dbReference type="NCBI Taxonomy" id="42345"/>
    <lineage>
        <taxon>Eukaryota</taxon>
        <taxon>Viridiplantae</taxon>
        <taxon>Streptophyta</taxon>
        <taxon>Embryophyta</taxon>
        <taxon>Tracheophyta</taxon>
        <taxon>Spermatophyta</taxon>
        <taxon>Magnoliopsida</taxon>
        <taxon>Liliopsida</taxon>
        <taxon>Arecaceae</taxon>
        <taxon>Coryphoideae</taxon>
        <taxon>Phoeniceae</taxon>
        <taxon>Phoenix</taxon>
    </lineage>
</organism>
<proteinExistence type="inferred from homology"/>
<dbReference type="PANTHER" id="PTHR31642">
    <property type="entry name" value="TRICHOTHECENE 3-O-ACETYLTRANSFERASE"/>
    <property type="match status" value="1"/>
</dbReference>
<protein>
    <submittedName>
        <fullName evidence="5">Brassinosteroid-related acyltransferase 1</fullName>
    </submittedName>
</protein>
<evidence type="ECO:0000256" key="2">
    <source>
        <dbReference type="ARBA" id="ARBA00022679"/>
    </source>
</evidence>
<dbReference type="InterPro" id="IPR050317">
    <property type="entry name" value="Plant_Fungal_Acyltransferase"/>
</dbReference>
<evidence type="ECO:0000256" key="3">
    <source>
        <dbReference type="ARBA" id="ARBA00023315"/>
    </source>
</evidence>
<sequence length="475" mass="52591">MAIQREDYHKVLITKTTTVYPRAHPHEARVIQLSNLDRKCPLLMYLVFFYRSPPPHQRLSAGSLFSSLKTGLEDTLSAWYPAAGRLFLSPPNGKLDLVCTNSGALLVEAATRLKISELGDLSQYNDFYEHLVFRPPLSSSFSDMPLVVAQVTKFGCGGYAMGVGTNHSLFDGLANYNFMNAWASKTVGKADEAVELVEPVHERGRLLVGRGQIEENLTRPGGREKMTRVTAVDHLYLLIEQAVFMKRMDPDGKLQGEYKFSDVGSANHEQSVLRTFSLRSSMVVKLKSKATRGLSGTSCSSFEVVAAHLWKARTKALGIPKDRTVCLQFAVDTRTRMDPTLPKGFTGNAYVLSSISCTSGELERETLATIIEKIKEAKQSVNNDYVGAYLEALEAPQGVLPPLPELTMVSDWTRTPYHKVDFGLGDAIYVSPLASPFQQVAYFMQSPNDGGGIEVRIGLLQKHVPAFSHYFLDKL</sequence>
<dbReference type="PANTHER" id="PTHR31642:SF145">
    <property type="entry name" value="BRASSINOSTEROID-RELATED ACYLTRANSFERASE 1"/>
    <property type="match status" value="1"/>
</dbReference>